<dbReference type="InterPro" id="IPR010982">
    <property type="entry name" value="Lambda_DNA-bd_dom_sf"/>
</dbReference>
<dbReference type="GO" id="GO:0003677">
    <property type="term" value="F:DNA binding"/>
    <property type="evidence" value="ECO:0007669"/>
    <property type="project" value="InterPro"/>
</dbReference>
<dbReference type="RefSeq" id="WP_112115754.1">
    <property type="nucleotide sequence ID" value="NZ_PRKZ01000005.1"/>
</dbReference>
<protein>
    <recommendedName>
        <fullName evidence="1">HTH cro/C1-type domain-containing protein</fullName>
    </recommendedName>
</protein>
<dbReference type="AlphaFoldDB" id="A0A329TKS5"/>
<comment type="caution">
    <text evidence="2">The sequence shown here is derived from an EMBL/GenBank/DDBJ whole genome shotgun (WGS) entry which is preliminary data.</text>
</comment>
<evidence type="ECO:0000259" key="1">
    <source>
        <dbReference type="PROSITE" id="PS50943"/>
    </source>
</evidence>
<dbReference type="Proteomes" id="UP000251634">
    <property type="component" value="Unassembled WGS sequence"/>
</dbReference>
<organism evidence="2 3">
    <name type="scientific">Faecalibacterium prausnitzii</name>
    <dbReference type="NCBI Taxonomy" id="853"/>
    <lineage>
        <taxon>Bacteria</taxon>
        <taxon>Bacillati</taxon>
        <taxon>Bacillota</taxon>
        <taxon>Clostridia</taxon>
        <taxon>Eubacteriales</taxon>
        <taxon>Oscillospiraceae</taxon>
        <taxon>Faecalibacterium</taxon>
    </lineage>
</organism>
<reference evidence="2 3" key="1">
    <citation type="submission" date="2018-02" db="EMBL/GenBank/DDBJ databases">
        <title>Complete genome sequencing of Faecalibacterium prausnitzii strains isolated from the human gut.</title>
        <authorList>
            <person name="Fitzgerald B.C."/>
            <person name="Shkoporov A.N."/>
            <person name="Ross P.R."/>
            <person name="Hill C."/>
        </authorList>
    </citation>
    <scope>NUCLEOTIDE SEQUENCE [LARGE SCALE GENOMIC DNA]</scope>
    <source>
        <strain evidence="2 3">APC942/8-14-2</strain>
    </source>
</reference>
<dbReference type="SUPFAM" id="SSF47413">
    <property type="entry name" value="lambda repressor-like DNA-binding domains"/>
    <property type="match status" value="1"/>
</dbReference>
<dbReference type="InterPro" id="IPR001387">
    <property type="entry name" value="Cro/C1-type_HTH"/>
</dbReference>
<gene>
    <name evidence="2" type="ORF">C4N25_08775</name>
</gene>
<dbReference type="EMBL" id="PRKZ01000005">
    <property type="protein sequence ID" value="RAW49583.1"/>
    <property type="molecule type" value="Genomic_DNA"/>
</dbReference>
<feature type="domain" description="HTH cro/C1-type" evidence="1">
    <location>
        <begin position="10"/>
        <end position="41"/>
    </location>
</feature>
<dbReference type="Pfam" id="PF01381">
    <property type="entry name" value="HTH_3"/>
    <property type="match status" value="1"/>
</dbReference>
<evidence type="ECO:0000313" key="2">
    <source>
        <dbReference type="EMBL" id="RAW49583.1"/>
    </source>
</evidence>
<sequence length="45" mass="5090">MDSQKFGTFIAQCRKNKKMTQSDLAAKLNVTDKAISRWERGVSLS</sequence>
<name>A0A329TKS5_9FIRM</name>
<evidence type="ECO:0000313" key="3">
    <source>
        <dbReference type="Proteomes" id="UP000251634"/>
    </source>
</evidence>
<dbReference type="CDD" id="cd00093">
    <property type="entry name" value="HTH_XRE"/>
    <property type="match status" value="1"/>
</dbReference>
<proteinExistence type="predicted"/>
<dbReference type="PROSITE" id="PS50943">
    <property type="entry name" value="HTH_CROC1"/>
    <property type="match status" value="1"/>
</dbReference>
<accession>A0A329TKS5</accession>
<dbReference type="Gene3D" id="1.10.260.40">
    <property type="entry name" value="lambda repressor-like DNA-binding domains"/>
    <property type="match status" value="1"/>
</dbReference>